<name>A0A2P2J417_RHIMU</name>
<sequence length="43" mass="4935">MDVLKSNLNSLMVWDHCVSNTQTLHTLTMKRYVLEKTVADIGQ</sequence>
<dbReference type="AlphaFoldDB" id="A0A2P2J417"/>
<dbReference type="EMBL" id="GGEC01007739">
    <property type="protein sequence ID" value="MBW88222.1"/>
    <property type="molecule type" value="Transcribed_RNA"/>
</dbReference>
<organism evidence="1">
    <name type="scientific">Rhizophora mucronata</name>
    <name type="common">Asiatic mangrove</name>
    <dbReference type="NCBI Taxonomy" id="61149"/>
    <lineage>
        <taxon>Eukaryota</taxon>
        <taxon>Viridiplantae</taxon>
        <taxon>Streptophyta</taxon>
        <taxon>Embryophyta</taxon>
        <taxon>Tracheophyta</taxon>
        <taxon>Spermatophyta</taxon>
        <taxon>Magnoliopsida</taxon>
        <taxon>eudicotyledons</taxon>
        <taxon>Gunneridae</taxon>
        <taxon>Pentapetalae</taxon>
        <taxon>rosids</taxon>
        <taxon>fabids</taxon>
        <taxon>Malpighiales</taxon>
        <taxon>Rhizophoraceae</taxon>
        <taxon>Rhizophora</taxon>
    </lineage>
</organism>
<protein>
    <submittedName>
        <fullName evidence="1">Uncharacterized protein</fullName>
    </submittedName>
</protein>
<evidence type="ECO:0000313" key="1">
    <source>
        <dbReference type="EMBL" id="MBW88222.1"/>
    </source>
</evidence>
<proteinExistence type="predicted"/>
<accession>A0A2P2J417</accession>
<reference evidence="1" key="1">
    <citation type="submission" date="2018-02" db="EMBL/GenBank/DDBJ databases">
        <title>Rhizophora mucronata_Transcriptome.</title>
        <authorList>
            <person name="Meera S.P."/>
            <person name="Sreeshan A."/>
            <person name="Augustine A."/>
        </authorList>
    </citation>
    <scope>NUCLEOTIDE SEQUENCE</scope>
    <source>
        <tissue evidence="1">Leaf</tissue>
    </source>
</reference>